<keyword evidence="8" id="KW-0275">Fatty acid biosynthesis</keyword>
<comment type="similarity">
    <text evidence="2">Belongs to the short-chain dehydrogenases/reductases (SDR) family.</text>
</comment>
<dbReference type="NCBIfam" id="NF009466">
    <property type="entry name" value="PRK12826.1-2"/>
    <property type="match status" value="1"/>
</dbReference>
<dbReference type="NCBIfam" id="NF009464">
    <property type="entry name" value="PRK12824.1"/>
    <property type="match status" value="1"/>
</dbReference>
<dbReference type="PROSITE" id="PS00061">
    <property type="entry name" value="ADH_SHORT"/>
    <property type="match status" value="1"/>
</dbReference>
<evidence type="ECO:0000256" key="3">
    <source>
        <dbReference type="ARBA" id="ARBA00022516"/>
    </source>
</evidence>
<dbReference type="NCBIfam" id="NF004199">
    <property type="entry name" value="PRK05653.1-4"/>
    <property type="match status" value="1"/>
</dbReference>
<feature type="domain" description="Ketoreductase" evidence="9">
    <location>
        <begin position="6"/>
        <end position="190"/>
    </location>
</feature>
<proteinExistence type="inferred from homology"/>
<evidence type="ECO:0000256" key="4">
    <source>
        <dbReference type="ARBA" id="ARBA00022832"/>
    </source>
</evidence>
<dbReference type="CDD" id="cd05333">
    <property type="entry name" value="BKR_SDR_c"/>
    <property type="match status" value="1"/>
</dbReference>
<evidence type="ECO:0000256" key="5">
    <source>
        <dbReference type="ARBA" id="ARBA00022857"/>
    </source>
</evidence>
<keyword evidence="5" id="KW-0521">NADP</keyword>
<dbReference type="NCBIfam" id="NF005559">
    <property type="entry name" value="PRK07231.1"/>
    <property type="match status" value="1"/>
</dbReference>
<dbReference type="PANTHER" id="PTHR42879">
    <property type="entry name" value="3-OXOACYL-(ACYL-CARRIER-PROTEIN) REDUCTASE"/>
    <property type="match status" value="1"/>
</dbReference>
<dbReference type="PANTHER" id="PTHR42879:SF2">
    <property type="entry name" value="3-OXOACYL-[ACYL-CARRIER-PROTEIN] REDUCTASE FABG"/>
    <property type="match status" value="1"/>
</dbReference>
<evidence type="ECO:0000259" key="9">
    <source>
        <dbReference type="SMART" id="SM00822"/>
    </source>
</evidence>
<dbReference type="PRINTS" id="PR00081">
    <property type="entry name" value="GDHRDH"/>
</dbReference>
<evidence type="ECO:0000313" key="10">
    <source>
        <dbReference type="EMBL" id="KKN16528.1"/>
    </source>
</evidence>
<dbReference type="InterPro" id="IPR050259">
    <property type="entry name" value="SDR"/>
</dbReference>
<dbReference type="Pfam" id="PF13561">
    <property type="entry name" value="adh_short_C2"/>
    <property type="match status" value="1"/>
</dbReference>
<evidence type="ECO:0000256" key="1">
    <source>
        <dbReference type="ARBA" id="ARBA00005194"/>
    </source>
</evidence>
<protein>
    <recommendedName>
        <fullName evidence="9">Ketoreductase domain-containing protein</fullName>
    </recommendedName>
</protein>
<evidence type="ECO:0000256" key="2">
    <source>
        <dbReference type="ARBA" id="ARBA00006484"/>
    </source>
</evidence>
<gene>
    <name evidence="10" type="ORF">LCGC14_0975020</name>
</gene>
<dbReference type="InterPro" id="IPR020904">
    <property type="entry name" value="Sc_DH/Rdtase_CS"/>
</dbReference>
<dbReference type="SMART" id="SM00822">
    <property type="entry name" value="PKS_KR"/>
    <property type="match status" value="1"/>
</dbReference>
<dbReference type="InterPro" id="IPR036291">
    <property type="entry name" value="NAD(P)-bd_dom_sf"/>
</dbReference>
<name>A0A0F9RGY1_9ZZZZ</name>
<reference evidence="10" key="1">
    <citation type="journal article" date="2015" name="Nature">
        <title>Complex archaea that bridge the gap between prokaryotes and eukaryotes.</title>
        <authorList>
            <person name="Spang A."/>
            <person name="Saw J.H."/>
            <person name="Jorgensen S.L."/>
            <person name="Zaremba-Niedzwiedzka K."/>
            <person name="Martijn J."/>
            <person name="Lind A.E."/>
            <person name="van Eijk R."/>
            <person name="Schleper C."/>
            <person name="Guy L."/>
            <person name="Ettema T.J."/>
        </authorList>
    </citation>
    <scope>NUCLEOTIDE SEQUENCE</scope>
</reference>
<dbReference type="FunFam" id="3.40.50.720:FF:000037">
    <property type="entry name" value="3-oxoacyl-[acyl-carrier-protein] reductase FabG"/>
    <property type="match status" value="1"/>
</dbReference>
<dbReference type="GO" id="GO:0006633">
    <property type="term" value="P:fatty acid biosynthetic process"/>
    <property type="evidence" value="ECO:0007669"/>
    <property type="project" value="UniProtKB-KW"/>
</dbReference>
<dbReference type="Gene3D" id="3.40.50.720">
    <property type="entry name" value="NAD(P)-binding Rossmann-like Domain"/>
    <property type="match status" value="1"/>
</dbReference>
<keyword evidence="4" id="KW-0276">Fatty acid metabolism</keyword>
<evidence type="ECO:0000256" key="6">
    <source>
        <dbReference type="ARBA" id="ARBA00023002"/>
    </source>
</evidence>
<dbReference type="InterPro" id="IPR011284">
    <property type="entry name" value="3oxo_ACP_reduc"/>
</dbReference>
<dbReference type="PRINTS" id="PR00080">
    <property type="entry name" value="SDRFAMILY"/>
</dbReference>
<dbReference type="AlphaFoldDB" id="A0A0F9RGY1"/>
<sequence>MDFQGRTSIVTGASQGIGKAIALELSREGVEVILVDIQKEKLEEVADKIRENKGKAAVFAADVSRMDEAMEVAEAVVKSNEKIDHLVNNAGITRDNLLMRMKEEEWDSVLNVNLKGVFNFSKAVIRNMINSRYGRIVNISSIVGLMGNVGQCNYSASKAGVIGFTKSLAREVASRGITVNAVAPGYIASPMTENLPESVQQKFRDWIPVKRFGTPEEITHAVKFLLSDEAAYITGQVINVNGGMLM</sequence>
<dbReference type="GO" id="GO:0004316">
    <property type="term" value="F:3-oxoacyl-[acyl-carrier-protein] reductase (NADPH) activity"/>
    <property type="evidence" value="ECO:0007669"/>
    <property type="project" value="InterPro"/>
</dbReference>
<organism evidence="10">
    <name type="scientific">marine sediment metagenome</name>
    <dbReference type="NCBI Taxonomy" id="412755"/>
    <lineage>
        <taxon>unclassified sequences</taxon>
        <taxon>metagenomes</taxon>
        <taxon>ecological metagenomes</taxon>
    </lineage>
</organism>
<comment type="pathway">
    <text evidence="1">Lipid metabolism; fatty acid biosynthesis.</text>
</comment>
<dbReference type="GO" id="GO:0051287">
    <property type="term" value="F:NAD binding"/>
    <property type="evidence" value="ECO:0007669"/>
    <property type="project" value="InterPro"/>
</dbReference>
<dbReference type="NCBIfam" id="TIGR01830">
    <property type="entry name" value="3oxo_ACP_reduc"/>
    <property type="match status" value="1"/>
</dbReference>
<accession>A0A0F9RGY1</accession>
<keyword evidence="7" id="KW-0443">Lipid metabolism</keyword>
<dbReference type="InterPro" id="IPR002347">
    <property type="entry name" value="SDR_fam"/>
</dbReference>
<dbReference type="EMBL" id="LAZR01003606">
    <property type="protein sequence ID" value="KKN16528.1"/>
    <property type="molecule type" value="Genomic_DNA"/>
</dbReference>
<dbReference type="InterPro" id="IPR057326">
    <property type="entry name" value="KR_dom"/>
</dbReference>
<comment type="caution">
    <text evidence="10">The sequence shown here is derived from an EMBL/GenBank/DDBJ whole genome shotgun (WGS) entry which is preliminary data.</text>
</comment>
<evidence type="ECO:0000256" key="7">
    <source>
        <dbReference type="ARBA" id="ARBA00023098"/>
    </source>
</evidence>
<keyword evidence="3" id="KW-0444">Lipid biosynthesis</keyword>
<keyword evidence="6" id="KW-0560">Oxidoreductase</keyword>
<evidence type="ECO:0000256" key="8">
    <source>
        <dbReference type="ARBA" id="ARBA00023160"/>
    </source>
</evidence>
<dbReference type="SUPFAM" id="SSF51735">
    <property type="entry name" value="NAD(P)-binding Rossmann-fold domains"/>
    <property type="match status" value="1"/>
</dbReference>